<name>A0A819WLG4_9BILA</name>
<feature type="non-terminal residue" evidence="2">
    <location>
        <position position="1"/>
    </location>
</feature>
<dbReference type="Proteomes" id="UP000663823">
    <property type="component" value="Unassembled WGS sequence"/>
</dbReference>
<evidence type="ECO:0000256" key="1">
    <source>
        <dbReference type="SAM" id="MobiDB-lite"/>
    </source>
</evidence>
<proteinExistence type="predicted"/>
<gene>
    <name evidence="2" type="ORF">OTI717_LOCUS35087</name>
</gene>
<dbReference type="AlphaFoldDB" id="A0A819WLG4"/>
<feature type="compositionally biased region" description="Basic and acidic residues" evidence="1">
    <location>
        <begin position="334"/>
        <end position="343"/>
    </location>
</feature>
<dbReference type="EMBL" id="CAJOAX010013185">
    <property type="protein sequence ID" value="CAF4126507.1"/>
    <property type="molecule type" value="Genomic_DNA"/>
</dbReference>
<reference evidence="2" key="1">
    <citation type="submission" date="2021-02" db="EMBL/GenBank/DDBJ databases">
        <authorList>
            <person name="Nowell W R."/>
        </authorList>
    </citation>
    <scope>NUCLEOTIDE SEQUENCE</scope>
</reference>
<evidence type="ECO:0000313" key="2">
    <source>
        <dbReference type="EMBL" id="CAF4126507.1"/>
    </source>
</evidence>
<protein>
    <submittedName>
        <fullName evidence="2">Uncharacterized protein</fullName>
    </submittedName>
</protein>
<feature type="region of interest" description="Disordered" evidence="1">
    <location>
        <begin position="302"/>
        <end position="343"/>
    </location>
</feature>
<evidence type="ECO:0000313" key="3">
    <source>
        <dbReference type="Proteomes" id="UP000663823"/>
    </source>
</evidence>
<sequence length="343" mass="39955">IDEYKKLILNPDPQTTYDVPLGKVYQHLLRQHPNENLLTLLLHICDANLIELPPIYRNQRSNMFLVSMCIAFQFEFVRQNFNVKIYDCIADCPALKLMANMIGHTGYYPCFYYYTKDKHVREVSKRQYQYEISVNCRTVEPFYSDSREAQLNSKNVFGHLGTSILDEIVDVSLPYALIIDYAHVSLLRHFRDIIKTVAFSLAPAVREKIDVFLRAQFLFFFFNFALNKAATSIRLDLPSSSMTFANGNQGTKQSPPEFTAYRACRSNDNRNFVSKHQPNFDTHQYTQHDVDKDELQKQVIQKQQRVSSHNNAHRNNIHSYNMIDEVDDSDSKDEDDKGKRIAQ</sequence>
<accession>A0A819WLG4</accession>
<feature type="compositionally biased region" description="Acidic residues" evidence="1">
    <location>
        <begin position="324"/>
        <end position="333"/>
    </location>
</feature>
<organism evidence="2 3">
    <name type="scientific">Rotaria sordida</name>
    <dbReference type="NCBI Taxonomy" id="392033"/>
    <lineage>
        <taxon>Eukaryota</taxon>
        <taxon>Metazoa</taxon>
        <taxon>Spiralia</taxon>
        <taxon>Gnathifera</taxon>
        <taxon>Rotifera</taxon>
        <taxon>Eurotatoria</taxon>
        <taxon>Bdelloidea</taxon>
        <taxon>Philodinida</taxon>
        <taxon>Philodinidae</taxon>
        <taxon>Rotaria</taxon>
    </lineage>
</organism>
<comment type="caution">
    <text evidence="2">The sequence shown here is derived from an EMBL/GenBank/DDBJ whole genome shotgun (WGS) entry which is preliminary data.</text>
</comment>